<keyword evidence="2" id="KW-0238">DNA-binding</keyword>
<gene>
    <name evidence="6" type="ORF">SAMN04487971_10366</name>
</gene>
<dbReference type="InterPro" id="IPR050397">
    <property type="entry name" value="Env_Response_Regulators"/>
</dbReference>
<dbReference type="SMART" id="SM00419">
    <property type="entry name" value="HTH_CRP"/>
    <property type="match status" value="1"/>
</dbReference>
<feature type="domain" description="Cyclic nucleotide-binding" evidence="4">
    <location>
        <begin position="11"/>
        <end position="131"/>
    </location>
</feature>
<dbReference type="CDD" id="cd00092">
    <property type="entry name" value="HTH_CRP"/>
    <property type="match status" value="1"/>
</dbReference>
<reference evidence="7" key="1">
    <citation type="submission" date="2016-10" db="EMBL/GenBank/DDBJ databases">
        <authorList>
            <person name="Varghese N."/>
            <person name="Submissions S."/>
        </authorList>
    </citation>
    <scope>NUCLEOTIDE SEQUENCE [LARGE SCALE GENOMIC DNA]</scope>
    <source>
        <strain evidence="7">CGMCC 1.7655</strain>
    </source>
</reference>
<dbReference type="InterPro" id="IPR018490">
    <property type="entry name" value="cNMP-bd_dom_sf"/>
</dbReference>
<evidence type="ECO:0000313" key="6">
    <source>
        <dbReference type="EMBL" id="SDK77864.1"/>
    </source>
</evidence>
<dbReference type="InterPro" id="IPR036390">
    <property type="entry name" value="WH_DNA-bd_sf"/>
</dbReference>
<dbReference type="GO" id="GO:0016301">
    <property type="term" value="F:kinase activity"/>
    <property type="evidence" value="ECO:0007669"/>
    <property type="project" value="UniProtKB-KW"/>
</dbReference>
<keyword evidence="6" id="KW-0418">Kinase</keyword>
<dbReference type="PROSITE" id="PS50042">
    <property type="entry name" value="CNMP_BINDING_3"/>
    <property type="match status" value="1"/>
</dbReference>
<keyword evidence="7" id="KW-1185">Reference proteome</keyword>
<dbReference type="OrthoDB" id="3525895at2"/>
<dbReference type="GO" id="GO:0003677">
    <property type="term" value="F:DNA binding"/>
    <property type="evidence" value="ECO:0007669"/>
    <property type="project" value="UniProtKB-KW"/>
</dbReference>
<dbReference type="Gene3D" id="2.60.120.10">
    <property type="entry name" value="Jelly Rolls"/>
    <property type="match status" value="1"/>
</dbReference>
<name>A0A1G9EP32_9RHOB</name>
<dbReference type="Pfam" id="PF00027">
    <property type="entry name" value="cNMP_binding"/>
    <property type="match status" value="1"/>
</dbReference>
<evidence type="ECO:0000259" key="4">
    <source>
        <dbReference type="PROSITE" id="PS50042"/>
    </source>
</evidence>
<organism evidence="6 7">
    <name type="scientific">Paracoccus chinensis</name>
    <dbReference type="NCBI Taxonomy" id="525640"/>
    <lineage>
        <taxon>Bacteria</taxon>
        <taxon>Pseudomonadati</taxon>
        <taxon>Pseudomonadota</taxon>
        <taxon>Alphaproteobacteria</taxon>
        <taxon>Rhodobacterales</taxon>
        <taxon>Paracoccaceae</taxon>
        <taxon>Paracoccus</taxon>
    </lineage>
</organism>
<dbReference type="InterPro" id="IPR014710">
    <property type="entry name" value="RmlC-like_jellyroll"/>
</dbReference>
<evidence type="ECO:0000313" key="7">
    <source>
        <dbReference type="Proteomes" id="UP000199555"/>
    </source>
</evidence>
<evidence type="ECO:0000259" key="5">
    <source>
        <dbReference type="PROSITE" id="PS51063"/>
    </source>
</evidence>
<dbReference type="GO" id="GO:0003700">
    <property type="term" value="F:DNA-binding transcription factor activity"/>
    <property type="evidence" value="ECO:0007669"/>
    <property type="project" value="TreeGrafter"/>
</dbReference>
<dbReference type="SUPFAM" id="SSF51206">
    <property type="entry name" value="cAMP-binding domain-like"/>
    <property type="match status" value="1"/>
</dbReference>
<dbReference type="InterPro" id="IPR000595">
    <property type="entry name" value="cNMP-bd_dom"/>
</dbReference>
<dbReference type="PANTHER" id="PTHR24567:SF28">
    <property type="entry name" value="LISTERIOLYSIN REGULATORY PROTEIN"/>
    <property type="match status" value="1"/>
</dbReference>
<dbReference type="Pfam" id="PF13545">
    <property type="entry name" value="HTH_Crp_2"/>
    <property type="match status" value="1"/>
</dbReference>
<keyword evidence="3" id="KW-0804">Transcription</keyword>
<protein>
    <submittedName>
        <fullName evidence="6">cAMP-binding domain of CRP or a regulatory subunit of cAMP-dependent protein kinases</fullName>
    </submittedName>
</protein>
<dbReference type="Proteomes" id="UP000199555">
    <property type="component" value="Unassembled WGS sequence"/>
</dbReference>
<dbReference type="RefSeq" id="WP_090753240.1">
    <property type="nucleotide sequence ID" value="NZ_FNGE01000003.1"/>
</dbReference>
<dbReference type="SUPFAM" id="SSF46785">
    <property type="entry name" value="Winged helix' DNA-binding domain"/>
    <property type="match status" value="1"/>
</dbReference>
<dbReference type="PRINTS" id="PR00034">
    <property type="entry name" value="HTHCRP"/>
</dbReference>
<keyword evidence="1" id="KW-0805">Transcription regulation</keyword>
<dbReference type="EMBL" id="FNGE01000003">
    <property type="protein sequence ID" value="SDK77864.1"/>
    <property type="molecule type" value="Genomic_DNA"/>
</dbReference>
<evidence type="ECO:0000256" key="1">
    <source>
        <dbReference type="ARBA" id="ARBA00023015"/>
    </source>
</evidence>
<evidence type="ECO:0000256" key="2">
    <source>
        <dbReference type="ARBA" id="ARBA00023125"/>
    </source>
</evidence>
<dbReference type="CDD" id="cd00038">
    <property type="entry name" value="CAP_ED"/>
    <property type="match status" value="1"/>
</dbReference>
<dbReference type="Gene3D" id="1.10.10.10">
    <property type="entry name" value="Winged helix-like DNA-binding domain superfamily/Winged helix DNA-binding domain"/>
    <property type="match status" value="1"/>
</dbReference>
<dbReference type="AlphaFoldDB" id="A0A1G9EP32"/>
<dbReference type="PROSITE" id="PS51063">
    <property type="entry name" value="HTH_CRP_2"/>
    <property type="match status" value="1"/>
</dbReference>
<dbReference type="SMART" id="SM00100">
    <property type="entry name" value="cNMP"/>
    <property type="match status" value="1"/>
</dbReference>
<sequence>MPNDQTSDLGAFEGLSPEEVRTILSGTSTVRLAPGDLLFLQGDPADRFFLLKQGWLKVTQVTADGQKLIVRIVHPGEFFGFAPALQRDEYPGSCEAIVDSVALVWPRNRWKAVLGAAPSVTLSIVQAIGRKLDEAHVRLREMTTEEAARRVANLLLRLWSEAGESALDTDGGIELPYPLTRQDIADMSGNTLHTVSRIMAAWETQGVLGRGRRKVVIADLDALKQLAGFDD</sequence>
<dbReference type="InterPro" id="IPR036388">
    <property type="entry name" value="WH-like_DNA-bd_sf"/>
</dbReference>
<dbReference type="GO" id="GO:0005829">
    <property type="term" value="C:cytosol"/>
    <property type="evidence" value="ECO:0007669"/>
    <property type="project" value="TreeGrafter"/>
</dbReference>
<dbReference type="InterPro" id="IPR012318">
    <property type="entry name" value="HTH_CRP"/>
</dbReference>
<evidence type="ECO:0000256" key="3">
    <source>
        <dbReference type="ARBA" id="ARBA00023163"/>
    </source>
</evidence>
<proteinExistence type="predicted"/>
<keyword evidence="6" id="KW-0808">Transferase</keyword>
<feature type="domain" description="HTH crp-type" evidence="5">
    <location>
        <begin position="145"/>
        <end position="221"/>
    </location>
</feature>
<dbReference type="STRING" id="525640.SAMN04487971_10366"/>
<dbReference type="PANTHER" id="PTHR24567">
    <property type="entry name" value="CRP FAMILY TRANSCRIPTIONAL REGULATORY PROTEIN"/>
    <property type="match status" value="1"/>
</dbReference>
<accession>A0A1G9EP32</accession>